<dbReference type="EMBL" id="FOCX01000007">
    <property type="protein sequence ID" value="SEO02833.1"/>
    <property type="molecule type" value="Genomic_DNA"/>
</dbReference>
<keyword evidence="1" id="KW-0479">Metal-binding</keyword>
<dbReference type="CDD" id="cd07724">
    <property type="entry name" value="POD-like_MBL-fold"/>
    <property type="match status" value="1"/>
</dbReference>
<dbReference type="GO" id="GO:0046872">
    <property type="term" value="F:metal ion binding"/>
    <property type="evidence" value="ECO:0007669"/>
    <property type="project" value="UniProtKB-KW"/>
</dbReference>
<dbReference type="Pfam" id="PF00753">
    <property type="entry name" value="Lactamase_B"/>
    <property type="match status" value="1"/>
</dbReference>
<dbReference type="PROSITE" id="PS50206">
    <property type="entry name" value="RHODANESE_3"/>
    <property type="match status" value="1"/>
</dbReference>
<dbReference type="InterPro" id="IPR036866">
    <property type="entry name" value="RibonucZ/Hydroxyglut_hydro"/>
</dbReference>
<dbReference type="SUPFAM" id="SSF56281">
    <property type="entry name" value="Metallo-hydrolase/oxidoreductase"/>
    <property type="match status" value="1"/>
</dbReference>
<dbReference type="RefSeq" id="WP_092659459.1">
    <property type="nucleotide sequence ID" value="NZ_FOCX01000007.1"/>
</dbReference>
<accession>A0A1H8LCP1</accession>
<dbReference type="GO" id="GO:0006749">
    <property type="term" value="P:glutathione metabolic process"/>
    <property type="evidence" value="ECO:0007669"/>
    <property type="project" value="InterPro"/>
</dbReference>
<dbReference type="Gene3D" id="3.60.15.10">
    <property type="entry name" value="Ribonuclease Z/Hydroxyacylglutathione hydrolase-like"/>
    <property type="match status" value="1"/>
</dbReference>
<evidence type="ECO:0000313" key="3">
    <source>
        <dbReference type="EMBL" id="SEO02833.1"/>
    </source>
</evidence>
<dbReference type="SUPFAM" id="SSF52821">
    <property type="entry name" value="Rhodanese/Cell cycle control phosphatase"/>
    <property type="match status" value="1"/>
</dbReference>
<dbReference type="Proteomes" id="UP000198775">
    <property type="component" value="Unassembled WGS sequence"/>
</dbReference>
<proteinExistence type="predicted"/>
<dbReference type="InterPro" id="IPR044528">
    <property type="entry name" value="POD-like_MBL-fold"/>
</dbReference>
<dbReference type="AlphaFoldDB" id="A0A1H8LCP1"/>
<feature type="domain" description="Rhodanese" evidence="2">
    <location>
        <begin position="25"/>
        <end position="125"/>
    </location>
</feature>
<reference evidence="4" key="1">
    <citation type="submission" date="2016-10" db="EMBL/GenBank/DDBJ databases">
        <authorList>
            <person name="Varghese N."/>
            <person name="Submissions S."/>
        </authorList>
    </citation>
    <scope>NUCLEOTIDE SEQUENCE [LARGE SCALE GENOMIC DNA]</scope>
    <source>
        <strain evidence="4">IBRC-M 10043</strain>
    </source>
</reference>
<evidence type="ECO:0000256" key="1">
    <source>
        <dbReference type="ARBA" id="ARBA00022723"/>
    </source>
</evidence>
<dbReference type="GO" id="GO:0050313">
    <property type="term" value="F:sulfur dioxygenase activity"/>
    <property type="evidence" value="ECO:0007669"/>
    <property type="project" value="InterPro"/>
</dbReference>
<keyword evidence="4" id="KW-1185">Reference proteome</keyword>
<dbReference type="PANTHER" id="PTHR43084">
    <property type="entry name" value="PERSULFIDE DIOXYGENASE ETHE1"/>
    <property type="match status" value="1"/>
</dbReference>
<evidence type="ECO:0000259" key="2">
    <source>
        <dbReference type="PROSITE" id="PS50206"/>
    </source>
</evidence>
<dbReference type="GO" id="GO:0070813">
    <property type="term" value="P:hydrogen sulfide metabolic process"/>
    <property type="evidence" value="ECO:0007669"/>
    <property type="project" value="TreeGrafter"/>
</dbReference>
<name>A0A1H8LCP1_9EURY</name>
<dbReference type="InterPro" id="IPR051682">
    <property type="entry name" value="Mito_Persulfide_Diox"/>
</dbReference>
<dbReference type="InterPro" id="IPR001763">
    <property type="entry name" value="Rhodanese-like_dom"/>
</dbReference>
<sequence length="392" mass="41885">MSDYPEPDVAVDSRSPDWLADRLAAGDPVRLLDVRNRDEFEDWQISGPSVESTLVPYMQWLQADAQDSVADRAGEVDGDGPITVVCGRGEASAYVAGLLTEAGIDAHNLDDGMQGWARVARTVELPGDTATVVQFQRPASGCLSYLLVAGDEAAVIDPLRAFTDRYLDAAAARDAEITTVVDTHVHADHVSGLRELAAETGATPVLPRLSVQRGVEYDVETIIDGEELAVGDATIRAVHLPGHTTGMTAFAVGDVLLSGDSLFLESVARPDLQRGEGGAEALAAQLYESLTERLADFDDDTLVAPGHYSEGTDPAADGGYVARLGDLRDRLPVFDMERTAFTARIMRDIPPQPDNFERIVAANLGLERLDDDAAFEVELGPNNCAATPSLGE</sequence>
<dbReference type="OrthoDB" id="9180at2157"/>
<dbReference type="InterPro" id="IPR001279">
    <property type="entry name" value="Metallo-B-lactamas"/>
</dbReference>
<dbReference type="PANTHER" id="PTHR43084:SF1">
    <property type="entry name" value="PERSULFIDE DIOXYGENASE ETHE1, MITOCHONDRIAL"/>
    <property type="match status" value="1"/>
</dbReference>
<organism evidence="3 4">
    <name type="scientific">Halorientalis persicus</name>
    <dbReference type="NCBI Taxonomy" id="1367881"/>
    <lineage>
        <taxon>Archaea</taxon>
        <taxon>Methanobacteriati</taxon>
        <taxon>Methanobacteriota</taxon>
        <taxon>Stenosarchaea group</taxon>
        <taxon>Halobacteria</taxon>
        <taxon>Halobacteriales</taxon>
        <taxon>Haloarculaceae</taxon>
        <taxon>Halorientalis</taxon>
    </lineage>
</organism>
<dbReference type="SMART" id="SM00450">
    <property type="entry name" value="RHOD"/>
    <property type="match status" value="1"/>
</dbReference>
<dbReference type="Pfam" id="PF00581">
    <property type="entry name" value="Rhodanese"/>
    <property type="match status" value="1"/>
</dbReference>
<gene>
    <name evidence="3" type="ORF">SAMN05216388_100790</name>
</gene>
<dbReference type="Gene3D" id="3.40.250.10">
    <property type="entry name" value="Rhodanese-like domain"/>
    <property type="match status" value="1"/>
</dbReference>
<evidence type="ECO:0000313" key="4">
    <source>
        <dbReference type="Proteomes" id="UP000198775"/>
    </source>
</evidence>
<dbReference type="SMART" id="SM00849">
    <property type="entry name" value="Lactamase_B"/>
    <property type="match status" value="1"/>
</dbReference>
<protein>
    <submittedName>
        <fullName evidence="3">Glyoxylase, beta-lactamase superfamily II</fullName>
    </submittedName>
</protein>
<dbReference type="InterPro" id="IPR036873">
    <property type="entry name" value="Rhodanese-like_dom_sf"/>
</dbReference>